<proteinExistence type="predicted"/>
<dbReference type="PANTHER" id="PTHR45947:SF3">
    <property type="entry name" value="SULFOQUINOVOSYL TRANSFERASE SQD2"/>
    <property type="match status" value="1"/>
</dbReference>
<reference evidence="3" key="1">
    <citation type="submission" date="2018-05" db="EMBL/GenBank/DDBJ databases">
        <authorList>
            <person name="Lanie J.A."/>
            <person name="Ng W.-L."/>
            <person name="Kazmierczak K.M."/>
            <person name="Andrzejewski T.M."/>
            <person name="Davidsen T.M."/>
            <person name="Wayne K.J."/>
            <person name="Tettelin H."/>
            <person name="Glass J.I."/>
            <person name="Rusch D."/>
            <person name="Podicherti R."/>
            <person name="Tsui H.-C.T."/>
            <person name="Winkler M.E."/>
        </authorList>
    </citation>
    <scope>NUCLEOTIDE SEQUENCE</scope>
</reference>
<dbReference type="Gene3D" id="3.40.50.2000">
    <property type="entry name" value="Glycogen Phosphorylase B"/>
    <property type="match status" value="2"/>
</dbReference>
<dbReference type="NCBIfam" id="TIGR03999">
    <property type="entry name" value="thiol_BshA"/>
    <property type="match status" value="1"/>
</dbReference>
<organism evidence="3">
    <name type="scientific">marine metagenome</name>
    <dbReference type="NCBI Taxonomy" id="408172"/>
    <lineage>
        <taxon>unclassified sequences</taxon>
        <taxon>metagenomes</taxon>
        <taxon>ecological metagenomes</taxon>
    </lineage>
</organism>
<evidence type="ECO:0000259" key="2">
    <source>
        <dbReference type="Pfam" id="PF13439"/>
    </source>
</evidence>
<evidence type="ECO:0008006" key="4">
    <source>
        <dbReference type="Google" id="ProtNLM"/>
    </source>
</evidence>
<evidence type="ECO:0000313" key="3">
    <source>
        <dbReference type="EMBL" id="SVB15739.1"/>
    </source>
</evidence>
<dbReference type="SUPFAM" id="SSF53756">
    <property type="entry name" value="UDP-Glycosyltransferase/glycogen phosphorylase"/>
    <property type="match status" value="1"/>
</dbReference>
<accession>A0A382BQ63</accession>
<dbReference type="Pfam" id="PF13439">
    <property type="entry name" value="Glyco_transf_4"/>
    <property type="match status" value="1"/>
</dbReference>
<dbReference type="EMBL" id="UINC01030785">
    <property type="protein sequence ID" value="SVB15739.1"/>
    <property type="molecule type" value="Genomic_DNA"/>
</dbReference>
<dbReference type="GO" id="GO:0071793">
    <property type="term" value="P:bacillithiol biosynthetic process"/>
    <property type="evidence" value="ECO:0007669"/>
    <property type="project" value="InterPro"/>
</dbReference>
<dbReference type="AlphaFoldDB" id="A0A382BQ63"/>
<gene>
    <name evidence="3" type="ORF">METZ01_LOCUS168593</name>
</gene>
<feature type="domain" description="Glycosyl transferase family 1" evidence="1">
    <location>
        <begin position="187"/>
        <end position="348"/>
    </location>
</feature>
<name>A0A382BQ63_9ZZZZ</name>
<dbReference type="InterPro" id="IPR028098">
    <property type="entry name" value="Glyco_trans_4-like_N"/>
</dbReference>
<protein>
    <recommendedName>
        <fullName evidence="4">N-acetyl-alpha-D-glucosaminyl L-malate synthase BshA</fullName>
    </recommendedName>
</protein>
<dbReference type="InterPro" id="IPR001296">
    <property type="entry name" value="Glyco_trans_1"/>
</dbReference>
<dbReference type="GO" id="GO:0016757">
    <property type="term" value="F:glycosyltransferase activity"/>
    <property type="evidence" value="ECO:0007669"/>
    <property type="project" value="InterPro"/>
</dbReference>
<dbReference type="PANTHER" id="PTHR45947">
    <property type="entry name" value="SULFOQUINOVOSYL TRANSFERASE SQD2"/>
    <property type="match status" value="1"/>
</dbReference>
<dbReference type="InterPro" id="IPR050194">
    <property type="entry name" value="Glycosyltransferase_grp1"/>
</dbReference>
<dbReference type="Pfam" id="PF00534">
    <property type="entry name" value="Glycos_transf_1"/>
    <property type="match status" value="1"/>
</dbReference>
<sequence>MKIGITCYPTYGGSGAVATALGIQLAERGHEVHFVSYDQPFRLQHLHKGVFFHEVEMKHYPLFEHPPYTLALAVALYETSRTNDLDLIHVHYAIPHATSAWIAQEMLGEEGPPVVTTLHGTDISLVGLHSSFQPIIRFSILRSNGVTAVSNFLREETVQKFDVPPELIKVIPNFIDTDLYRPGKDPSHRASLAEESEKILMHVSNFRPVKRVQDVIKVFALVSKHISARLLMIGDGPERLRAMEAARALGVENHVVFLGKHASVEELLPYADLFLLTSESESFGLATLEAMASGVPVVTSSGGGVAEVVPHGEAGYLFDVGAVEEMSEGALDILCDSIRWKKFSETGRAVAVERFSAEKVVSLYESYYQSIIGPNT</sequence>
<feature type="domain" description="Glycosyltransferase subfamily 4-like N-terminal" evidence="2">
    <location>
        <begin position="11"/>
        <end position="178"/>
    </location>
</feature>
<evidence type="ECO:0000259" key="1">
    <source>
        <dbReference type="Pfam" id="PF00534"/>
    </source>
</evidence>
<dbReference type="InterPro" id="IPR023881">
    <property type="entry name" value="Thiol_BshA"/>
</dbReference>